<name>A0A2K3KSR0_TRIPR</name>
<reference evidence="1 2" key="1">
    <citation type="journal article" date="2014" name="Am. J. Bot.">
        <title>Genome assembly and annotation for red clover (Trifolium pratense; Fabaceae).</title>
        <authorList>
            <person name="Istvanek J."/>
            <person name="Jaros M."/>
            <person name="Krenek A."/>
            <person name="Repkova J."/>
        </authorList>
    </citation>
    <scope>NUCLEOTIDE SEQUENCE [LARGE SCALE GENOMIC DNA]</scope>
    <source>
        <strain evidence="2">cv. Tatra</strain>
        <tissue evidence="1">Young leaves</tissue>
    </source>
</reference>
<reference evidence="1 2" key="2">
    <citation type="journal article" date="2017" name="Front. Plant Sci.">
        <title>Gene Classification and Mining of Molecular Markers Useful in Red Clover (Trifolium pratense) Breeding.</title>
        <authorList>
            <person name="Istvanek J."/>
            <person name="Dluhosova J."/>
            <person name="Dluhos P."/>
            <person name="Patkova L."/>
            <person name="Nedelnik J."/>
            <person name="Repkova J."/>
        </authorList>
    </citation>
    <scope>NUCLEOTIDE SEQUENCE [LARGE SCALE GENOMIC DNA]</scope>
    <source>
        <strain evidence="2">cv. Tatra</strain>
        <tissue evidence="1">Young leaves</tissue>
    </source>
</reference>
<dbReference type="EMBL" id="ASHM01246820">
    <property type="protein sequence ID" value="PNX69332.1"/>
    <property type="molecule type" value="Genomic_DNA"/>
</dbReference>
<dbReference type="Proteomes" id="UP000236291">
    <property type="component" value="Unassembled WGS sequence"/>
</dbReference>
<comment type="caution">
    <text evidence="1">The sequence shown here is derived from an EMBL/GenBank/DDBJ whole genome shotgun (WGS) entry which is preliminary data.</text>
</comment>
<proteinExistence type="predicted"/>
<feature type="non-terminal residue" evidence="1">
    <location>
        <position position="1"/>
    </location>
</feature>
<evidence type="ECO:0000313" key="2">
    <source>
        <dbReference type="Proteomes" id="UP000236291"/>
    </source>
</evidence>
<sequence length="63" mass="7318">KISRPKNCGGLGIRDLRAVNLALLGKWRWRVIARGQGLWREILLARYGSLFPSPPLEFRYMLH</sequence>
<evidence type="ECO:0000313" key="1">
    <source>
        <dbReference type="EMBL" id="PNX69332.1"/>
    </source>
</evidence>
<accession>A0A2K3KSR0</accession>
<dbReference type="AlphaFoldDB" id="A0A2K3KSR0"/>
<protein>
    <submittedName>
        <fullName evidence="1">Cytochrome p450</fullName>
    </submittedName>
</protein>
<organism evidence="1 2">
    <name type="scientific">Trifolium pratense</name>
    <name type="common">Red clover</name>
    <dbReference type="NCBI Taxonomy" id="57577"/>
    <lineage>
        <taxon>Eukaryota</taxon>
        <taxon>Viridiplantae</taxon>
        <taxon>Streptophyta</taxon>
        <taxon>Embryophyta</taxon>
        <taxon>Tracheophyta</taxon>
        <taxon>Spermatophyta</taxon>
        <taxon>Magnoliopsida</taxon>
        <taxon>eudicotyledons</taxon>
        <taxon>Gunneridae</taxon>
        <taxon>Pentapetalae</taxon>
        <taxon>rosids</taxon>
        <taxon>fabids</taxon>
        <taxon>Fabales</taxon>
        <taxon>Fabaceae</taxon>
        <taxon>Papilionoideae</taxon>
        <taxon>50 kb inversion clade</taxon>
        <taxon>NPAAA clade</taxon>
        <taxon>Hologalegina</taxon>
        <taxon>IRL clade</taxon>
        <taxon>Trifolieae</taxon>
        <taxon>Trifolium</taxon>
    </lineage>
</organism>
<gene>
    <name evidence="1" type="ORF">L195_g064383</name>
</gene>